<evidence type="ECO:0000313" key="2">
    <source>
        <dbReference type="Proteomes" id="UP000019095"/>
    </source>
</evidence>
<gene>
    <name evidence="1" type="ORF">MIM_c35290</name>
</gene>
<protein>
    <submittedName>
        <fullName evidence="1">Uncharacterized protein</fullName>
    </submittedName>
</protein>
<dbReference type="Proteomes" id="UP000019095">
    <property type="component" value="Chromosome"/>
</dbReference>
<reference evidence="1 2" key="1">
    <citation type="journal article" date="2014" name="Microbiology">
        <title>Unravelling the complete genome sequence of Advenella mimigardefordensis strain DPN7T and novel insights in the catabolism of the xenobiotic polythioester precursor 3,3'-dithiodipropionate.</title>
        <authorList>
            <person name="Wubbeler J.H."/>
            <person name="Hiessl S."/>
            <person name="Schuldes J."/>
            <person name="Thurmer A."/>
            <person name="Daniel R."/>
            <person name="Steinbuchel A."/>
        </authorList>
    </citation>
    <scope>NUCLEOTIDE SEQUENCE [LARGE SCALE GENOMIC DNA]</scope>
    <source>
        <strain evidence="2">DSM 17166 / LMG 22922 / DPN7</strain>
    </source>
</reference>
<dbReference type="AlphaFoldDB" id="W0PF17"/>
<organism evidence="1 2">
    <name type="scientific">Advenella mimigardefordensis (strain DSM 17166 / LMG 22922 / DPN7)</name>
    <dbReference type="NCBI Taxonomy" id="1247726"/>
    <lineage>
        <taxon>Bacteria</taxon>
        <taxon>Pseudomonadati</taxon>
        <taxon>Pseudomonadota</taxon>
        <taxon>Betaproteobacteria</taxon>
        <taxon>Burkholderiales</taxon>
        <taxon>Alcaligenaceae</taxon>
    </lineage>
</organism>
<dbReference type="KEGG" id="amim:MIM_c35290"/>
<name>W0PF17_ADVMD</name>
<proteinExistence type="predicted"/>
<sequence length="139" mass="15624">MPVSQNCVREYPLERASVPSWEIRTVERVWGEPLSEDLILVGGVDGYGWARACRVSSVAANIFEGEYRDQTMLYRGRFRLETEEGKAAPEDALALFYVSHFSYPHGLILYPVTEGPPPVKTLRLVPIDTDGFKFPSTAD</sequence>
<keyword evidence="2" id="KW-1185">Reference proteome</keyword>
<dbReference type="EMBL" id="CP003915">
    <property type="protein sequence ID" value="AHG65589.1"/>
    <property type="molecule type" value="Genomic_DNA"/>
</dbReference>
<dbReference type="HOGENOM" id="CLU_1840860_0_0_4"/>
<dbReference type="PATRIC" id="fig|1247726.3.peg.3903"/>
<evidence type="ECO:0000313" key="1">
    <source>
        <dbReference type="EMBL" id="AHG65589.1"/>
    </source>
</evidence>
<accession>W0PF17</accession>